<dbReference type="InterPro" id="IPR040256">
    <property type="entry name" value="At4g02000-like"/>
</dbReference>
<feature type="domain" description="DUF4283" evidence="2">
    <location>
        <begin position="37"/>
        <end position="116"/>
    </location>
</feature>
<sequence length="476" mass="53423">MADEVIGMWKNLKLAEDELKDIIEDVPVSEAATNRARPWLVGRILTEKPFNKQGFMNTMKSIWRLVKEVTIVEMDDSLFLFKFQSEIDRDRVIDGCPWKFDNNLLGFAGYNGDLRPDQYVFTKGPFWIRVYELPMGMRSESMARTIGNRIGDLVDVDDILDDEGGSIFLRIRVSIDITKPLRRTIAVRGEDGLIHGRLSYERLPLLCPICGLLGHEELDCVAPDADSVREAVGSAAFRQLEKSMGLSGRGEGSSGVNKVTNRVLFLNSRATKVAGRKELQMPTGRKELTKKIINLESRDLREPANKEVIGDNLIVLLDKERERFGEKLTVSEVGVYQGERPSRNWIDFDLNVCCGKEVVMRQHMVRADFQKQIMGHDGLDQNLGHNTLNKKEGIFTHKLVVGNGTQAQLESLKSGEKNLVGFNFQATRPAIDVEVSSVSRHSGSLTHKSMRKKLLPKRAGSGERNINSSGVLLGKE</sequence>
<dbReference type="InterPro" id="IPR025558">
    <property type="entry name" value="DUF4283"/>
</dbReference>
<evidence type="ECO:0000259" key="2">
    <source>
        <dbReference type="Pfam" id="PF14111"/>
    </source>
</evidence>
<accession>A0A1R3GS72</accession>
<evidence type="ECO:0008006" key="6">
    <source>
        <dbReference type="Google" id="ProtNLM"/>
    </source>
</evidence>
<dbReference type="OrthoDB" id="1750606at2759"/>
<dbReference type="InterPro" id="IPR025836">
    <property type="entry name" value="Zn_knuckle_CX2CX4HX4C"/>
</dbReference>
<dbReference type="AlphaFoldDB" id="A0A1R3GS72"/>
<dbReference type="PANTHER" id="PTHR31286">
    <property type="entry name" value="GLYCINE-RICH CELL WALL STRUCTURAL PROTEIN 1.8-LIKE"/>
    <property type="match status" value="1"/>
</dbReference>
<gene>
    <name evidence="4" type="ORF">COLO4_33689</name>
</gene>
<dbReference type="EMBL" id="AWUE01021806">
    <property type="protein sequence ID" value="OMO60899.1"/>
    <property type="molecule type" value="Genomic_DNA"/>
</dbReference>
<dbReference type="Pfam" id="PF14111">
    <property type="entry name" value="DUF4283"/>
    <property type="match status" value="1"/>
</dbReference>
<dbReference type="Proteomes" id="UP000187203">
    <property type="component" value="Unassembled WGS sequence"/>
</dbReference>
<dbReference type="Pfam" id="PF14392">
    <property type="entry name" value="zf-CCHC_4"/>
    <property type="match status" value="1"/>
</dbReference>
<proteinExistence type="predicted"/>
<dbReference type="PANTHER" id="PTHR31286:SF167">
    <property type="entry name" value="OS09G0268800 PROTEIN"/>
    <property type="match status" value="1"/>
</dbReference>
<keyword evidence="5" id="KW-1185">Reference proteome</keyword>
<evidence type="ECO:0000313" key="5">
    <source>
        <dbReference type="Proteomes" id="UP000187203"/>
    </source>
</evidence>
<feature type="region of interest" description="Disordered" evidence="1">
    <location>
        <begin position="455"/>
        <end position="476"/>
    </location>
</feature>
<evidence type="ECO:0000256" key="1">
    <source>
        <dbReference type="SAM" id="MobiDB-lite"/>
    </source>
</evidence>
<protein>
    <recommendedName>
        <fullName evidence="6">DUF4283 domain-containing protein</fullName>
    </recommendedName>
</protein>
<name>A0A1R3GS72_9ROSI</name>
<evidence type="ECO:0000259" key="3">
    <source>
        <dbReference type="Pfam" id="PF14392"/>
    </source>
</evidence>
<reference evidence="5" key="1">
    <citation type="submission" date="2013-09" db="EMBL/GenBank/DDBJ databases">
        <title>Corchorus olitorius genome sequencing.</title>
        <authorList>
            <person name="Alam M."/>
            <person name="Haque M.S."/>
            <person name="Islam M.S."/>
            <person name="Emdad E.M."/>
            <person name="Islam M.M."/>
            <person name="Ahmed B."/>
            <person name="Halim A."/>
            <person name="Hossen Q.M.M."/>
            <person name="Hossain M.Z."/>
            <person name="Ahmed R."/>
            <person name="Khan M.M."/>
            <person name="Islam R."/>
            <person name="Rashid M.M."/>
            <person name="Khan S.A."/>
            <person name="Rahman M.S."/>
            <person name="Alam M."/>
            <person name="Yahiya A.S."/>
            <person name="Khan M.S."/>
            <person name="Azam M.S."/>
            <person name="Haque T."/>
            <person name="Lashkar M.Z.H."/>
            <person name="Akhand A.I."/>
            <person name="Morshed G."/>
            <person name="Roy S."/>
            <person name="Uddin K.S."/>
            <person name="Rabeya T."/>
            <person name="Hossain A.S."/>
            <person name="Chowdhury A."/>
            <person name="Snigdha A.R."/>
            <person name="Mortoza M.S."/>
            <person name="Matin S.A."/>
            <person name="Hoque S.M.E."/>
            <person name="Islam M.K."/>
            <person name="Roy D.K."/>
            <person name="Haider R."/>
            <person name="Moosa M.M."/>
            <person name="Elias S.M."/>
            <person name="Hasan A.M."/>
            <person name="Jahan S."/>
            <person name="Shafiuddin M."/>
            <person name="Mahmood N."/>
            <person name="Shommy N.S."/>
        </authorList>
    </citation>
    <scope>NUCLEOTIDE SEQUENCE [LARGE SCALE GENOMIC DNA]</scope>
    <source>
        <strain evidence="5">cv. O-4</strain>
    </source>
</reference>
<comment type="caution">
    <text evidence="4">The sequence shown here is derived from an EMBL/GenBank/DDBJ whole genome shotgun (WGS) entry which is preliminary data.</text>
</comment>
<feature type="domain" description="Zinc knuckle CX2CX4HX4C" evidence="3">
    <location>
        <begin position="175"/>
        <end position="220"/>
    </location>
</feature>
<organism evidence="4 5">
    <name type="scientific">Corchorus olitorius</name>
    <dbReference type="NCBI Taxonomy" id="93759"/>
    <lineage>
        <taxon>Eukaryota</taxon>
        <taxon>Viridiplantae</taxon>
        <taxon>Streptophyta</taxon>
        <taxon>Embryophyta</taxon>
        <taxon>Tracheophyta</taxon>
        <taxon>Spermatophyta</taxon>
        <taxon>Magnoliopsida</taxon>
        <taxon>eudicotyledons</taxon>
        <taxon>Gunneridae</taxon>
        <taxon>Pentapetalae</taxon>
        <taxon>rosids</taxon>
        <taxon>malvids</taxon>
        <taxon>Malvales</taxon>
        <taxon>Malvaceae</taxon>
        <taxon>Grewioideae</taxon>
        <taxon>Apeibeae</taxon>
        <taxon>Corchorus</taxon>
    </lineage>
</organism>
<evidence type="ECO:0000313" key="4">
    <source>
        <dbReference type="EMBL" id="OMO60899.1"/>
    </source>
</evidence>